<dbReference type="Gene3D" id="3.40.1110.10">
    <property type="entry name" value="Calcium-transporting ATPase, cytoplasmic domain N"/>
    <property type="match status" value="1"/>
</dbReference>
<comment type="caution">
    <text evidence="1">The sequence shown here is derived from an EMBL/GenBank/DDBJ whole genome shotgun (WGS) entry which is preliminary data.</text>
</comment>
<dbReference type="Proteomes" id="UP001428341">
    <property type="component" value="Unassembled WGS sequence"/>
</dbReference>
<evidence type="ECO:0000313" key="1">
    <source>
        <dbReference type="EMBL" id="KAK9192605.1"/>
    </source>
</evidence>
<evidence type="ECO:0000313" key="2">
    <source>
        <dbReference type="Proteomes" id="UP001428341"/>
    </source>
</evidence>
<dbReference type="AlphaFoldDB" id="A0AAP0M1C9"/>
<organism evidence="1 2">
    <name type="scientific">Citrus x changshan-huyou</name>
    <dbReference type="NCBI Taxonomy" id="2935761"/>
    <lineage>
        <taxon>Eukaryota</taxon>
        <taxon>Viridiplantae</taxon>
        <taxon>Streptophyta</taxon>
        <taxon>Embryophyta</taxon>
        <taxon>Tracheophyta</taxon>
        <taxon>Spermatophyta</taxon>
        <taxon>Magnoliopsida</taxon>
        <taxon>eudicotyledons</taxon>
        <taxon>Gunneridae</taxon>
        <taxon>Pentapetalae</taxon>
        <taxon>rosids</taxon>
        <taxon>malvids</taxon>
        <taxon>Sapindales</taxon>
        <taxon>Rutaceae</taxon>
        <taxon>Aurantioideae</taxon>
        <taxon>Citrus</taxon>
    </lineage>
</organism>
<protein>
    <submittedName>
        <fullName evidence="1">Uncharacterized protein</fullName>
    </submittedName>
</protein>
<proteinExistence type="predicted"/>
<name>A0AAP0M1C9_9ROSI</name>
<accession>A0AAP0M1C9</accession>
<reference evidence="1 2" key="1">
    <citation type="submission" date="2024-05" db="EMBL/GenBank/DDBJ databases">
        <title>Haplotype-resolved chromosome-level genome assembly of Huyou (Citrus changshanensis).</title>
        <authorList>
            <person name="Miao C."/>
            <person name="Chen W."/>
            <person name="Wu Y."/>
            <person name="Wang L."/>
            <person name="Zhao S."/>
            <person name="Grierson D."/>
            <person name="Xu C."/>
            <person name="Chen K."/>
        </authorList>
    </citation>
    <scope>NUCLEOTIDE SEQUENCE [LARGE SCALE GENOMIC DNA]</scope>
    <source>
        <strain evidence="1">01-14</strain>
        <tissue evidence="1">Leaf</tissue>
    </source>
</reference>
<sequence>MERRVNAVINKFAERGLRSLAVAYQEVPEGLKESSRSP</sequence>
<dbReference type="EMBL" id="JBCGBO010000006">
    <property type="protein sequence ID" value="KAK9192605.1"/>
    <property type="molecule type" value="Genomic_DNA"/>
</dbReference>
<dbReference type="InterPro" id="IPR023299">
    <property type="entry name" value="ATPase_P-typ_cyto_dom_N"/>
</dbReference>
<dbReference type="GO" id="GO:0000166">
    <property type="term" value="F:nucleotide binding"/>
    <property type="evidence" value="ECO:0007669"/>
    <property type="project" value="InterPro"/>
</dbReference>
<gene>
    <name evidence="1" type="ORF">WN944_003298</name>
</gene>
<keyword evidence="2" id="KW-1185">Reference proteome</keyword>